<evidence type="ECO:0000313" key="2">
    <source>
        <dbReference type="Proteomes" id="UP001596513"/>
    </source>
</evidence>
<name>A0ABW2U340_9BACT</name>
<gene>
    <name evidence="1" type="ORF">ACFQT0_07390</name>
</gene>
<dbReference type="EMBL" id="JBHTEK010000001">
    <property type="protein sequence ID" value="MFC7667261.1"/>
    <property type="molecule type" value="Genomic_DNA"/>
</dbReference>
<dbReference type="RefSeq" id="WP_380201652.1">
    <property type="nucleotide sequence ID" value="NZ_JBHTEK010000001.1"/>
</dbReference>
<reference evidence="2" key="1">
    <citation type="journal article" date="2019" name="Int. J. Syst. Evol. Microbiol.">
        <title>The Global Catalogue of Microorganisms (GCM) 10K type strain sequencing project: providing services to taxonomists for standard genome sequencing and annotation.</title>
        <authorList>
            <consortium name="The Broad Institute Genomics Platform"/>
            <consortium name="The Broad Institute Genome Sequencing Center for Infectious Disease"/>
            <person name="Wu L."/>
            <person name="Ma J."/>
        </authorList>
    </citation>
    <scope>NUCLEOTIDE SEQUENCE [LARGE SCALE GENOMIC DNA]</scope>
    <source>
        <strain evidence="2">JCM 19635</strain>
    </source>
</reference>
<sequence>MHPAVTLSIPQPCHQSWAVMTPTASGRHCAACQKIVVDFTLKTDAEILAYLAGAANGRPGGRFAAGQLERPLQRAAPAAPTRWRAMPFRPS</sequence>
<accession>A0ABW2U340</accession>
<proteinExistence type="predicted"/>
<organism evidence="1 2">
    <name type="scientific">Hymenobacter humi</name>
    <dbReference type="NCBI Taxonomy" id="1411620"/>
    <lineage>
        <taxon>Bacteria</taxon>
        <taxon>Pseudomonadati</taxon>
        <taxon>Bacteroidota</taxon>
        <taxon>Cytophagia</taxon>
        <taxon>Cytophagales</taxon>
        <taxon>Hymenobacteraceae</taxon>
        <taxon>Hymenobacter</taxon>
    </lineage>
</organism>
<protein>
    <submittedName>
        <fullName evidence="1">Uncharacterized protein</fullName>
    </submittedName>
</protein>
<comment type="caution">
    <text evidence="1">The sequence shown here is derived from an EMBL/GenBank/DDBJ whole genome shotgun (WGS) entry which is preliminary data.</text>
</comment>
<dbReference type="Proteomes" id="UP001596513">
    <property type="component" value="Unassembled WGS sequence"/>
</dbReference>
<keyword evidence="2" id="KW-1185">Reference proteome</keyword>
<evidence type="ECO:0000313" key="1">
    <source>
        <dbReference type="EMBL" id="MFC7667261.1"/>
    </source>
</evidence>